<dbReference type="GO" id="GO:0003677">
    <property type="term" value="F:DNA binding"/>
    <property type="evidence" value="ECO:0007669"/>
    <property type="project" value="InterPro"/>
</dbReference>
<dbReference type="Gene3D" id="1.10.10.60">
    <property type="entry name" value="Homeodomain-like"/>
    <property type="match status" value="1"/>
</dbReference>
<dbReference type="InterPro" id="IPR001789">
    <property type="entry name" value="Sig_transdc_resp-reg_receiver"/>
</dbReference>
<accession>A0AAW2NEH1</accession>
<dbReference type="FunFam" id="1.10.10.60:FF:000007">
    <property type="entry name" value="Two-component response regulator"/>
    <property type="match status" value="1"/>
</dbReference>
<evidence type="ECO:0000256" key="7">
    <source>
        <dbReference type="ARBA" id="ARBA00023242"/>
    </source>
</evidence>
<keyword evidence="3" id="KW-0902">Two-component regulatory system</keyword>
<feature type="domain" description="HTH myb-type" evidence="11">
    <location>
        <begin position="226"/>
        <end position="277"/>
    </location>
</feature>
<dbReference type="GO" id="GO:0005634">
    <property type="term" value="C:nucleus"/>
    <property type="evidence" value="ECO:0007669"/>
    <property type="project" value="UniProtKB-SubCell"/>
</dbReference>
<evidence type="ECO:0000256" key="5">
    <source>
        <dbReference type="ARBA" id="ARBA00023159"/>
    </source>
</evidence>
<dbReference type="SUPFAM" id="SSF52172">
    <property type="entry name" value="CheY-like"/>
    <property type="match status" value="1"/>
</dbReference>
<dbReference type="CDD" id="cd17584">
    <property type="entry name" value="REC_typeB_ARR-like"/>
    <property type="match status" value="1"/>
</dbReference>
<dbReference type="AlphaFoldDB" id="A0AAW2NEH1"/>
<comment type="caution">
    <text evidence="8">Lacks conserved residue(s) required for the propagation of feature annotation.</text>
</comment>
<name>A0AAW2NEH1_9LAMI</name>
<dbReference type="Pfam" id="PF00249">
    <property type="entry name" value="Myb_DNA-binding"/>
    <property type="match status" value="1"/>
</dbReference>
<reference evidence="12" key="2">
    <citation type="journal article" date="2024" name="Plant">
        <title>Genomic evolution and insights into agronomic trait innovations of Sesamum species.</title>
        <authorList>
            <person name="Miao H."/>
            <person name="Wang L."/>
            <person name="Qu L."/>
            <person name="Liu H."/>
            <person name="Sun Y."/>
            <person name="Le M."/>
            <person name="Wang Q."/>
            <person name="Wei S."/>
            <person name="Zheng Y."/>
            <person name="Lin W."/>
            <person name="Duan Y."/>
            <person name="Cao H."/>
            <person name="Xiong S."/>
            <person name="Wang X."/>
            <person name="Wei L."/>
            <person name="Li C."/>
            <person name="Ma Q."/>
            <person name="Ju M."/>
            <person name="Zhao R."/>
            <person name="Li G."/>
            <person name="Mu C."/>
            <person name="Tian Q."/>
            <person name="Mei H."/>
            <person name="Zhang T."/>
            <person name="Gao T."/>
            <person name="Zhang H."/>
        </authorList>
    </citation>
    <scope>NUCLEOTIDE SEQUENCE</scope>
    <source>
        <strain evidence="12">KEN8</strain>
    </source>
</reference>
<proteinExistence type="predicted"/>
<gene>
    <name evidence="12" type="ORF">Scaly_1846200</name>
</gene>
<comment type="caution">
    <text evidence="12">The sequence shown here is derived from an EMBL/GenBank/DDBJ whole genome shotgun (WGS) entry which is preliminary data.</text>
</comment>
<feature type="compositionally biased region" description="Basic and acidic residues" evidence="9">
    <location>
        <begin position="274"/>
        <end position="285"/>
    </location>
</feature>
<dbReference type="PANTHER" id="PTHR43874:SF87">
    <property type="entry name" value="HTH MYB-TYPE DOMAIN-CONTAINING PROTEIN"/>
    <property type="match status" value="1"/>
</dbReference>
<dbReference type="InterPro" id="IPR006447">
    <property type="entry name" value="Myb_dom_plants"/>
</dbReference>
<dbReference type="InterPro" id="IPR017930">
    <property type="entry name" value="Myb_dom"/>
</dbReference>
<dbReference type="GO" id="GO:0000160">
    <property type="term" value="P:phosphorelay signal transduction system"/>
    <property type="evidence" value="ECO:0007669"/>
    <property type="project" value="UniProtKB-KW"/>
</dbReference>
<organism evidence="12">
    <name type="scientific">Sesamum calycinum</name>
    <dbReference type="NCBI Taxonomy" id="2727403"/>
    <lineage>
        <taxon>Eukaryota</taxon>
        <taxon>Viridiplantae</taxon>
        <taxon>Streptophyta</taxon>
        <taxon>Embryophyta</taxon>
        <taxon>Tracheophyta</taxon>
        <taxon>Spermatophyta</taxon>
        <taxon>Magnoliopsida</taxon>
        <taxon>eudicotyledons</taxon>
        <taxon>Gunneridae</taxon>
        <taxon>Pentapetalae</taxon>
        <taxon>asterids</taxon>
        <taxon>lamiids</taxon>
        <taxon>Lamiales</taxon>
        <taxon>Pedaliaceae</taxon>
        <taxon>Sesamum</taxon>
    </lineage>
</organism>
<dbReference type="InterPro" id="IPR009057">
    <property type="entry name" value="Homeodomain-like_sf"/>
</dbReference>
<dbReference type="InterPro" id="IPR001005">
    <property type="entry name" value="SANT/Myb"/>
</dbReference>
<sequence>MYRDIMWDLGNVSAPTASYLTMMHEIHVLLVDHDSEGLMNISNQLEACHYRVTLVELASSAITMLLNGKVKFDLVMANINSPDLHGFKLLQQAVNMDIPVVLMSVDDNVFMAMRAIENGAFLLIKKPTSMEVLSGLWQHVIREKTRAMRERERSCVAASYNVQGIEFREVAHPDSEENPNHMYGVMMNDKGKGKKKINIRGNYDEYDVDNHIIMNNKVKRKVCTEWTQDLHEKFMEAVEQLGEGRCFPKEILELMNVPGLTRMQVASHLQKCRNDNWRSPGERKSHNLAIQPVGSDTDGSQQRPRRFGSMPRLSRASSYRVHGHEGSGVGESSKTNSPTEMPNGGGGIDQNMEISGPIMPNASYHQHYGTLIPHPSTVPGTIPTNPMPQSDDFFNFADMDRLIQNFSGFPQGPLAGMNNIPGSSSGGYHFDALYHHGYDQSNFLIDRPFVSIVTSQNNVGPSANTAGSQWSSGTSNFGSDEYSETRGRMLFMLRLMMFKVLTSFLQHVTRSMARSMRYCCEFHGRFVFEKEFFLRRGARQRRIKRSRSKYSFATNTGCMGSSLAPQTRDLERTHNLNGDEYYDLPCNWCLARSASIFRDALTS</sequence>
<evidence type="ECO:0000259" key="10">
    <source>
        <dbReference type="PROSITE" id="PS50110"/>
    </source>
</evidence>
<evidence type="ECO:0000256" key="6">
    <source>
        <dbReference type="ARBA" id="ARBA00023163"/>
    </source>
</evidence>
<dbReference type="Pfam" id="PF00072">
    <property type="entry name" value="Response_reg"/>
    <property type="match status" value="1"/>
</dbReference>
<protein>
    <submittedName>
        <fullName evidence="12">Two-component response regulator ORR26</fullName>
    </submittedName>
</protein>
<keyword evidence="7" id="KW-0539">Nucleus</keyword>
<feature type="domain" description="Response regulatory" evidence="10">
    <location>
        <begin position="27"/>
        <end position="141"/>
    </location>
</feature>
<keyword evidence="6" id="KW-0804">Transcription</keyword>
<dbReference type="PANTHER" id="PTHR43874">
    <property type="entry name" value="TWO-COMPONENT RESPONSE REGULATOR"/>
    <property type="match status" value="1"/>
</dbReference>
<evidence type="ECO:0000256" key="4">
    <source>
        <dbReference type="ARBA" id="ARBA00023015"/>
    </source>
</evidence>
<dbReference type="Gene3D" id="3.40.50.2300">
    <property type="match status" value="1"/>
</dbReference>
<dbReference type="SUPFAM" id="SSF46689">
    <property type="entry name" value="Homeodomain-like"/>
    <property type="match status" value="1"/>
</dbReference>
<dbReference type="PROSITE" id="PS51294">
    <property type="entry name" value="HTH_MYB"/>
    <property type="match status" value="1"/>
</dbReference>
<evidence type="ECO:0000256" key="3">
    <source>
        <dbReference type="ARBA" id="ARBA00023012"/>
    </source>
</evidence>
<dbReference type="PROSITE" id="PS50110">
    <property type="entry name" value="RESPONSE_REGULATORY"/>
    <property type="match status" value="1"/>
</dbReference>
<dbReference type="EMBL" id="JACGWM010000011">
    <property type="protein sequence ID" value="KAL0341836.1"/>
    <property type="molecule type" value="Genomic_DNA"/>
</dbReference>
<dbReference type="InterPro" id="IPR045279">
    <property type="entry name" value="ARR-like"/>
</dbReference>
<keyword evidence="2" id="KW-0597">Phosphoprotein</keyword>
<evidence type="ECO:0000256" key="8">
    <source>
        <dbReference type="PROSITE-ProRule" id="PRU00169"/>
    </source>
</evidence>
<keyword evidence="5" id="KW-0010">Activator</keyword>
<reference evidence="12" key="1">
    <citation type="submission" date="2020-06" db="EMBL/GenBank/DDBJ databases">
        <authorList>
            <person name="Li T."/>
            <person name="Hu X."/>
            <person name="Zhang T."/>
            <person name="Song X."/>
            <person name="Zhang H."/>
            <person name="Dai N."/>
            <person name="Sheng W."/>
            <person name="Hou X."/>
            <person name="Wei L."/>
        </authorList>
    </citation>
    <scope>NUCLEOTIDE SEQUENCE</scope>
    <source>
        <strain evidence="12">KEN8</strain>
        <tissue evidence="12">Leaf</tissue>
    </source>
</reference>
<dbReference type="GO" id="GO:0009736">
    <property type="term" value="P:cytokinin-activated signaling pathway"/>
    <property type="evidence" value="ECO:0007669"/>
    <property type="project" value="InterPro"/>
</dbReference>
<evidence type="ECO:0000256" key="9">
    <source>
        <dbReference type="SAM" id="MobiDB-lite"/>
    </source>
</evidence>
<keyword evidence="4" id="KW-0805">Transcription regulation</keyword>
<comment type="subcellular location">
    <subcellularLocation>
        <location evidence="1">Nucleus</location>
    </subcellularLocation>
</comment>
<dbReference type="NCBIfam" id="TIGR01557">
    <property type="entry name" value="myb_SHAQKYF"/>
    <property type="match status" value="1"/>
</dbReference>
<dbReference type="InterPro" id="IPR011006">
    <property type="entry name" value="CheY-like_superfamily"/>
</dbReference>
<feature type="region of interest" description="Disordered" evidence="9">
    <location>
        <begin position="274"/>
        <end position="360"/>
    </location>
</feature>
<dbReference type="SMART" id="SM00448">
    <property type="entry name" value="REC"/>
    <property type="match status" value="1"/>
</dbReference>
<evidence type="ECO:0000256" key="1">
    <source>
        <dbReference type="ARBA" id="ARBA00004123"/>
    </source>
</evidence>
<evidence type="ECO:0000313" key="12">
    <source>
        <dbReference type="EMBL" id="KAL0341836.1"/>
    </source>
</evidence>
<evidence type="ECO:0000256" key="2">
    <source>
        <dbReference type="ARBA" id="ARBA00022553"/>
    </source>
</evidence>
<evidence type="ECO:0000259" key="11">
    <source>
        <dbReference type="PROSITE" id="PS51294"/>
    </source>
</evidence>